<evidence type="ECO:0000313" key="11">
    <source>
        <dbReference type="Proteomes" id="UP000318017"/>
    </source>
</evidence>
<dbReference type="SMART" id="SM00220">
    <property type="entry name" value="S_TKc"/>
    <property type="match status" value="1"/>
</dbReference>
<dbReference type="InterPro" id="IPR008271">
    <property type="entry name" value="Ser/Thr_kinase_AS"/>
</dbReference>
<evidence type="ECO:0000256" key="6">
    <source>
        <dbReference type="PROSITE-ProRule" id="PRU00221"/>
    </source>
</evidence>
<keyword evidence="8" id="KW-0472">Membrane</keyword>
<proteinExistence type="predicted"/>
<dbReference type="KEGG" id="ahel:Q31a_37370"/>
<keyword evidence="8" id="KW-0812">Transmembrane</keyword>
<dbReference type="SUPFAM" id="SSF56112">
    <property type="entry name" value="Protein kinase-like (PK-like)"/>
    <property type="match status" value="1"/>
</dbReference>
<dbReference type="InterPro" id="IPR011009">
    <property type="entry name" value="Kinase-like_dom_sf"/>
</dbReference>
<dbReference type="Pfam" id="PF00069">
    <property type="entry name" value="Pkinase"/>
    <property type="match status" value="1"/>
</dbReference>
<evidence type="ECO:0000256" key="3">
    <source>
        <dbReference type="ARBA" id="ARBA00022777"/>
    </source>
</evidence>
<dbReference type="PROSITE" id="PS50082">
    <property type="entry name" value="WD_REPEATS_2"/>
    <property type="match status" value="1"/>
</dbReference>
<dbReference type="GO" id="GO:0004674">
    <property type="term" value="F:protein serine/threonine kinase activity"/>
    <property type="evidence" value="ECO:0007669"/>
    <property type="project" value="UniProtKB-EC"/>
</dbReference>
<feature type="domain" description="Protein kinase" evidence="9">
    <location>
        <begin position="79"/>
        <end position="373"/>
    </location>
</feature>
<dbReference type="Pfam" id="PF11721">
    <property type="entry name" value="Malectin"/>
    <property type="match status" value="1"/>
</dbReference>
<evidence type="ECO:0000256" key="7">
    <source>
        <dbReference type="SAM" id="MobiDB-lite"/>
    </source>
</evidence>
<evidence type="ECO:0000256" key="8">
    <source>
        <dbReference type="SAM" id="Phobius"/>
    </source>
</evidence>
<feature type="repeat" description="WD" evidence="6">
    <location>
        <begin position="664"/>
        <end position="694"/>
    </location>
</feature>
<evidence type="ECO:0000256" key="1">
    <source>
        <dbReference type="ARBA" id="ARBA00022679"/>
    </source>
</evidence>
<accession>A0A518G9Z4</accession>
<dbReference type="Pfam" id="PF00400">
    <property type="entry name" value="WD40"/>
    <property type="match status" value="2"/>
</dbReference>
<dbReference type="EMBL" id="CP036298">
    <property type="protein sequence ID" value="QDV25411.1"/>
    <property type="molecule type" value="Genomic_DNA"/>
</dbReference>
<reference evidence="10 11" key="1">
    <citation type="submission" date="2019-02" db="EMBL/GenBank/DDBJ databases">
        <title>Deep-cultivation of Planctomycetes and their phenomic and genomic characterization uncovers novel biology.</title>
        <authorList>
            <person name="Wiegand S."/>
            <person name="Jogler M."/>
            <person name="Boedeker C."/>
            <person name="Pinto D."/>
            <person name="Vollmers J."/>
            <person name="Rivas-Marin E."/>
            <person name="Kohn T."/>
            <person name="Peeters S.H."/>
            <person name="Heuer A."/>
            <person name="Rast P."/>
            <person name="Oberbeckmann S."/>
            <person name="Bunk B."/>
            <person name="Jeske O."/>
            <person name="Meyerdierks A."/>
            <person name="Storesund J.E."/>
            <person name="Kallscheuer N."/>
            <person name="Luecker S."/>
            <person name="Lage O.M."/>
            <person name="Pohl T."/>
            <person name="Merkel B.J."/>
            <person name="Hornburger P."/>
            <person name="Mueller R.-W."/>
            <person name="Bruemmer F."/>
            <person name="Labrenz M."/>
            <person name="Spormann A.M."/>
            <person name="Op den Camp H."/>
            <person name="Overmann J."/>
            <person name="Amann R."/>
            <person name="Jetten M.S.M."/>
            <person name="Mascher T."/>
            <person name="Medema M.H."/>
            <person name="Devos D.P."/>
            <person name="Kaster A.-K."/>
            <person name="Ovreas L."/>
            <person name="Rohde M."/>
            <person name="Galperin M.Y."/>
            <person name="Jogler C."/>
        </authorList>
    </citation>
    <scope>NUCLEOTIDE SEQUENCE [LARGE SCALE GENOMIC DNA]</scope>
    <source>
        <strain evidence="10 11">Q31a</strain>
    </source>
</reference>
<dbReference type="InterPro" id="IPR000719">
    <property type="entry name" value="Prot_kinase_dom"/>
</dbReference>
<dbReference type="InterPro" id="IPR008979">
    <property type="entry name" value="Galactose-bd-like_sf"/>
</dbReference>
<evidence type="ECO:0000256" key="2">
    <source>
        <dbReference type="ARBA" id="ARBA00022741"/>
    </source>
</evidence>
<dbReference type="SUPFAM" id="SSF50978">
    <property type="entry name" value="WD40 repeat-like"/>
    <property type="match status" value="1"/>
</dbReference>
<dbReference type="InterPro" id="IPR015943">
    <property type="entry name" value="WD40/YVTN_repeat-like_dom_sf"/>
</dbReference>
<evidence type="ECO:0000256" key="4">
    <source>
        <dbReference type="ARBA" id="ARBA00022840"/>
    </source>
</evidence>
<dbReference type="RefSeq" id="WP_145080441.1">
    <property type="nucleotide sequence ID" value="NZ_CP036298.1"/>
</dbReference>
<keyword evidence="3 10" id="KW-0418">Kinase</keyword>
<organism evidence="10 11">
    <name type="scientific">Aureliella helgolandensis</name>
    <dbReference type="NCBI Taxonomy" id="2527968"/>
    <lineage>
        <taxon>Bacteria</taxon>
        <taxon>Pseudomonadati</taxon>
        <taxon>Planctomycetota</taxon>
        <taxon>Planctomycetia</taxon>
        <taxon>Pirellulales</taxon>
        <taxon>Pirellulaceae</taxon>
        <taxon>Aureliella</taxon>
    </lineage>
</organism>
<dbReference type="Gene3D" id="2.60.120.430">
    <property type="entry name" value="Galactose-binding lectin"/>
    <property type="match status" value="1"/>
</dbReference>
<dbReference type="SUPFAM" id="SSF49785">
    <property type="entry name" value="Galactose-binding domain-like"/>
    <property type="match status" value="1"/>
</dbReference>
<dbReference type="InterPro" id="IPR011044">
    <property type="entry name" value="Quino_amine_DH_bsu"/>
</dbReference>
<dbReference type="GO" id="GO:0005524">
    <property type="term" value="F:ATP binding"/>
    <property type="evidence" value="ECO:0007669"/>
    <property type="project" value="UniProtKB-KW"/>
</dbReference>
<dbReference type="PROSITE" id="PS50011">
    <property type="entry name" value="PROTEIN_KINASE_DOM"/>
    <property type="match status" value="1"/>
</dbReference>
<dbReference type="EC" id="2.7.11.1" evidence="10"/>
<dbReference type="PANTHER" id="PTHR43289">
    <property type="entry name" value="MITOGEN-ACTIVATED PROTEIN KINASE KINASE KINASE 20-RELATED"/>
    <property type="match status" value="1"/>
</dbReference>
<keyword evidence="1 10" id="KW-0808">Transferase</keyword>
<dbReference type="Gene3D" id="1.10.510.10">
    <property type="entry name" value="Transferase(Phosphotransferase) domain 1"/>
    <property type="match status" value="1"/>
</dbReference>
<dbReference type="SUPFAM" id="SSF50998">
    <property type="entry name" value="Quinoprotein alcohol dehydrogenase-like"/>
    <property type="match status" value="1"/>
</dbReference>
<name>A0A518G9Z4_9BACT</name>
<keyword evidence="6" id="KW-0853">WD repeat</keyword>
<sequence length="1745" mass="193290">MTTRSDSHEPDRGPTDFDHSVDATEKNGEQTRIPQMGPDPSPTTPDGQASCVEHGARKNERPLQLIDAIVPEGDSSQQYLVMEEIDRGGMGVVLKVWDVNLRRVIALKVIRGDELSNGSRSEEAGTGLLKRFVHEAQITSQLDHPGVVPIHELSEDHDGRKFFTMKYVHGLTLKKVLHNIRNGSSQWTVPRIIDVLIRVAETLAFAHSKGIIHRDLKPSNIMVGQFGEAYLMDWGIAKQLGGEENVSHFESSDTETTQDSQTKYGSAIGTPAYMSPEQAAGKLEELNARSDIYSLGAILYETVTGQHPYATQPPTSNSDLLRQVVERPPQGVREINKKVPAELVAIIEKAMHRQQTQRYQSAVELAEDLRAFLSQRVVLAYRSGHITQLKKLIARNQGIAIAAFLTLSTIVAALSVVTLIQYSNQSAIEYKNTLLRQSIIEKQAADVRERETRLASESLSLTRHSQNLNTSGDSTLATLLALEAIHRNPTPAAYETLYAAASDLVPNRNITSTAEQVSDLAWSADATLLAMVQRDGTGGVWRVTDGQQTAMFVNHREERFTSVALSADNRVALTSGDNGTLATYDVGSGVRQQTFWLGITEEEDGDGIRGRRPNLIGAHFCLEDRHAIAVAENATLYFIELASNQVIQLSKDETPLGTTCLTSAINQSGDRLAIACDDGSIHLWDLRERKKIARFDGPNQPVYSLSFSPDEQLLMACPSPPLGSRIETKSSVYCWNVHSGSSRSFRPREISVTCAAFHPGGKLIGVGLESGGCCLVDVESWEAVAETDVLKEPLQEILFSPNGQQLLTLTGANRLTAWQVVRTNQRLGIELQDRLIGHTLPIRHIRYDSSGEQILSICNNEVRVWQTSKDRLIPDIGTSVPLRQVSLNSKGSRIFIPSSDMQQGSLLTYPGLKFIATLDFGGKYYFGSFLETGNLFVSSNSDGLCQVWNEDLGTLEYEFDNGMPAHRIVGTISGDGGQSEVSLCDKTGCNIWELREDSEALLRVRIDRQGVLAPNGCLYAQPIESEGPQPIGVVNLEDNSESFFENSHGCTFGGFSSRGELIWAHGVEKSVVNPQFSTHVAVFRHPDRKLLFSTPASDPKMTLVSSAEFSQDGNNILIHYIAHPNCAAEIYSVATGELTARIGKPADRVLNWANNLQRVVTYSDQRELKIWDTGLQAPITSVPFPHTKYPVVTLAPDGRSCIVQFKSHEAGSGRLTDRVGVWSTQTGQLLTMLPAGNTIHPSNAIHQASSMLLTSSSEGSLRVWPLDIVDRVLKFIPRRLTAEEQATYGLPVIASLDSAQAELDLTSELTRRLQLLTPVTPERRRLTWDLFTEISEWLGDASDRERSAMQNAVKALTQGSPDVDPRTLARASDLFTQLGEPLLALEFLERAAAHPEAWDLQAKLVELRLQSSPMVTSYRAVQALYEATQAENDQDQANRELEAARRWAKKQAPHYAEYVYILELLHEERLGEAISSLNQLLEAAPTIPLEPILLLSDCELKLHGPQAAESVIRRTLEEHPQAPMPLWQRWCQLCFSELERTPREIMQQMSKWPALETGHTNAAQVQAMLESLMIHHEYLLNCGGEDYRAGDGRVWHADSFYTAGLRFFESEGEPLLFAAPIDNTLDDVLYQTERYFDHRTRDKPLGYGIPLPNGNYRVTLGFAEIYDADRSFDVLVEGEPVAKGYNPATPDDLWATADEFEFQTEVLDGQLDIEFLSRNNADAKISCIAIKSINQLEEQASIDSQ</sequence>
<keyword evidence="4" id="KW-0067">ATP-binding</keyword>
<dbReference type="InterPro" id="IPR001680">
    <property type="entry name" value="WD40_rpt"/>
</dbReference>
<dbReference type="Proteomes" id="UP000318017">
    <property type="component" value="Chromosome"/>
</dbReference>
<keyword evidence="2" id="KW-0547">Nucleotide-binding</keyword>
<feature type="region of interest" description="Disordered" evidence="7">
    <location>
        <begin position="1"/>
        <end position="55"/>
    </location>
</feature>
<feature type="transmembrane region" description="Helical" evidence="8">
    <location>
        <begin position="399"/>
        <end position="422"/>
    </location>
</feature>
<dbReference type="PROSITE" id="PS00108">
    <property type="entry name" value="PROTEIN_KINASE_ST"/>
    <property type="match status" value="1"/>
</dbReference>
<dbReference type="InterPro" id="IPR011047">
    <property type="entry name" value="Quinoprotein_ADH-like_sf"/>
</dbReference>
<keyword evidence="8" id="KW-1133">Transmembrane helix</keyword>
<keyword evidence="5" id="KW-0675">Receptor</keyword>
<dbReference type="OrthoDB" id="500858at2"/>
<evidence type="ECO:0000256" key="5">
    <source>
        <dbReference type="ARBA" id="ARBA00023170"/>
    </source>
</evidence>
<dbReference type="Gene3D" id="3.30.200.20">
    <property type="entry name" value="Phosphorylase Kinase, domain 1"/>
    <property type="match status" value="1"/>
</dbReference>
<keyword evidence="11" id="KW-1185">Reference proteome</keyword>
<feature type="compositionally biased region" description="Basic and acidic residues" evidence="7">
    <location>
        <begin position="1"/>
        <end position="29"/>
    </location>
</feature>
<dbReference type="PANTHER" id="PTHR43289:SF6">
    <property type="entry name" value="SERINE_THREONINE-PROTEIN KINASE NEKL-3"/>
    <property type="match status" value="1"/>
</dbReference>
<dbReference type="SUPFAM" id="SSF50969">
    <property type="entry name" value="YVTN repeat-like/Quinoprotein amine dehydrogenase"/>
    <property type="match status" value="1"/>
</dbReference>
<dbReference type="InterPro" id="IPR036322">
    <property type="entry name" value="WD40_repeat_dom_sf"/>
</dbReference>
<evidence type="ECO:0000259" key="9">
    <source>
        <dbReference type="PROSITE" id="PS50011"/>
    </source>
</evidence>
<protein>
    <submittedName>
        <fullName evidence="10">Serine/threonine-protein kinase PknB</fullName>
        <ecNumber evidence="10">2.7.11.1</ecNumber>
    </submittedName>
</protein>
<evidence type="ECO:0000313" key="10">
    <source>
        <dbReference type="EMBL" id="QDV25411.1"/>
    </source>
</evidence>
<dbReference type="InterPro" id="IPR021720">
    <property type="entry name" value="Malectin_dom"/>
</dbReference>
<dbReference type="Gene3D" id="2.130.10.10">
    <property type="entry name" value="YVTN repeat-like/Quinoprotein amine dehydrogenase"/>
    <property type="match status" value="4"/>
</dbReference>
<gene>
    <name evidence="10" type="primary">pknB_14</name>
    <name evidence="10" type="ORF">Q31a_37370</name>
</gene>
<dbReference type="SMART" id="SM00320">
    <property type="entry name" value="WD40"/>
    <property type="match status" value="9"/>
</dbReference>
<dbReference type="CDD" id="cd14014">
    <property type="entry name" value="STKc_PknB_like"/>
    <property type="match status" value="1"/>
</dbReference>